<evidence type="ECO:0000259" key="5">
    <source>
        <dbReference type="PROSITE" id="PS51471"/>
    </source>
</evidence>
<keyword evidence="7" id="KW-1185">Reference proteome</keyword>
<comment type="caution">
    <text evidence="6">The sequence shown here is derived from an EMBL/GenBank/DDBJ whole genome shotgun (WGS) entry which is preliminary data.</text>
</comment>
<dbReference type="InterPro" id="IPR005123">
    <property type="entry name" value="Oxoglu/Fe-dep_dioxygenase_dom"/>
</dbReference>
<comment type="similarity">
    <text evidence="4">Belongs to the iron/ascorbate-dependent oxidoreductase family.</text>
</comment>
<dbReference type="GO" id="GO:0016491">
    <property type="term" value="F:oxidoreductase activity"/>
    <property type="evidence" value="ECO:0007669"/>
    <property type="project" value="UniProtKB-KW"/>
</dbReference>
<evidence type="ECO:0000313" key="7">
    <source>
        <dbReference type="Proteomes" id="UP001151532"/>
    </source>
</evidence>
<dbReference type="OrthoDB" id="288590at2759"/>
<dbReference type="AlphaFoldDB" id="A0A9Q0U9M5"/>
<dbReference type="Gene3D" id="2.60.120.330">
    <property type="entry name" value="B-lactam Antibiotic, Isopenicillin N Synthase, Chain"/>
    <property type="match status" value="1"/>
</dbReference>
<keyword evidence="4" id="KW-0560">Oxidoreductase</keyword>
<dbReference type="GO" id="GO:0046872">
    <property type="term" value="F:metal ion binding"/>
    <property type="evidence" value="ECO:0007669"/>
    <property type="project" value="UniProtKB-KW"/>
</dbReference>
<accession>A0A9Q0U9M5</accession>
<evidence type="ECO:0000256" key="2">
    <source>
        <dbReference type="ARBA" id="ARBA00022896"/>
    </source>
</evidence>
<dbReference type="Pfam" id="PF03171">
    <property type="entry name" value="2OG-FeII_Oxy"/>
    <property type="match status" value="1"/>
</dbReference>
<sequence length="433" mass="48739">MQFQLKNADLIKGCISGSDRSKLPWLVYGGGQREENCKLPGELLRNLSAERTCSRRHGDVLKQYSTNSKALEADGTHHIFYLGCLSLSRSQAMAPTLAVSFHDSSDITDFFLNKGNGVKGLSEMGLESLPKQYIQPLERKECVTPKSCPRNPFPSLACQNGMTLKLLKQSVKLQGNGDSFRLLTIEYLRMLRKQLISSSGYHLRRRGKYPKELSPSNNVRFGSNFSPDAEKALEWKDYLSFMSPRMRLLLKLLNVTEIDETKESLLLGSKRINLDYYPICPDPELTVGVGRHSDVSTLTVLLQRDIGGLYVRRDNDSWIHVPLANGSIVINVGDALQIMSNGRYMSIEHCVIANGSDNRISGPIFINPRPSDKISSFPEALSSGEKAVYNEVLLYWDYAKHFFRKALDGKKNNRCRKNMVSLVLNFDTTRTAM</sequence>
<proteinExistence type="inferred from homology"/>
<dbReference type="PANTHER" id="PTHR47991">
    <property type="entry name" value="OXOGLUTARATE/IRON-DEPENDENT DIOXYGENASE"/>
    <property type="match status" value="1"/>
</dbReference>
<dbReference type="InterPro" id="IPR044861">
    <property type="entry name" value="IPNS-like_FE2OG_OXY"/>
</dbReference>
<evidence type="ECO:0000313" key="6">
    <source>
        <dbReference type="EMBL" id="KAJ6726004.1"/>
    </source>
</evidence>
<dbReference type="EMBL" id="JAPFFK010000013">
    <property type="protein sequence ID" value="KAJ6726004.1"/>
    <property type="molecule type" value="Genomic_DNA"/>
</dbReference>
<dbReference type="GO" id="GO:0031418">
    <property type="term" value="F:L-ascorbic acid binding"/>
    <property type="evidence" value="ECO:0007669"/>
    <property type="project" value="UniProtKB-KW"/>
</dbReference>
<organism evidence="6 7">
    <name type="scientific">Salix purpurea</name>
    <name type="common">Purple osier willow</name>
    <dbReference type="NCBI Taxonomy" id="77065"/>
    <lineage>
        <taxon>Eukaryota</taxon>
        <taxon>Viridiplantae</taxon>
        <taxon>Streptophyta</taxon>
        <taxon>Embryophyta</taxon>
        <taxon>Tracheophyta</taxon>
        <taxon>Spermatophyta</taxon>
        <taxon>Magnoliopsida</taxon>
        <taxon>eudicotyledons</taxon>
        <taxon>Gunneridae</taxon>
        <taxon>Pentapetalae</taxon>
        <taxon>rosids</taxon>
        <taxon>fabids</taxon>
        <taxon>Malpighiales</taxon>
        <taxon>Salicaceae</taxon>
        <taxon>Saliceae</taxon>
        <taxon>Salix</taxon>
    </lineage>
</organism>
<evidence type="ECO:0000256" key="1">
    <source>
        <dbReference type="ARBA" id="ARBA00022723"/>
    </source>
</evidence>
<dbReference type="SUPFAM" id="SSF51197">
    <property type="entry name" value="Clavaminate synthase-like"/>
    <property type="match status" value="1"/>
</dbReference>
<feature type="domain" description="Fe2OG dioxygenase" evidence="5">
    <location>
        <begin position="261"/>
        <end position="368"/>
    </location>
</feature>
<keyword evidence="3 4" id="KW-0408">Iron</keyword>
<protein>
    <submittedName>
        <fullName evidence="6">FERULOYL COA ORTHO-HYDROXYLASE 1-LIKE</fullName>
    </submittedName>
</protein>
<keyword evidence="2" id="KW-0847">Vitamin C</keyword>
<keyword evidence="1 4" id="KW-0479">Metal-binding</keyword>
<dbReference type="PROSITE" id="PS51471">
    <property type="entry name" value="FE2OG_OXY"/>
    <property type="match status" value="1"/>
</dbReference>
<gene>
    <name evidence="6" type="ORF">OIU79_004210</name>
</gene>
<dbReference type="InterPro" id="IPR027443">
    <property type="entry name" value="IPNS-like_sf"/>
</dbReference>
<name>A0A9Q0U9M5_SALPP</name>
<evidence type="ECO:0000256" key="3">
    <source>
        <dbReference type="ARBA" id="ARBA00023004"/>
    </source>
</evidence>
<reference evidence="6" key="2">
    <citation type="journal article" date="2023" name="Int. J. Mol. Sci.">
        <title>De Novo Assembly and Annotation of 11 Diverse Shrub Willow (Salix) Genomes Reveals Novel Gene Organization in Sex-Linked Regions.</title>
        <authorList>
            <person name="Hyden B."/>
            <person name="Feng K."/>
            <person name="Yates T.B."/>
            <person name="Jawdy S."/>
            <person name="Cereghino C."/>
            <person name="Smart L.B."/>
            <person name="Muchero W."/>
        </authorList>
    </citation>
    <scope>NUCLEOTIDE SEQUENCE</scope>
    <source>
        <tissue evidence="6">Shoot tip</tissue>
    </source>
</reference>
<dbReference type="Proteomes" id="UP001151532">
    <property type="component" value="Chromosome 8"/>
</dbReference>
<reference evidence="6" key="1">
    <citation type="submission" date="2022-11" db="EMBL/GenBank/DDBJ databases">
        <authorList>
            <person name="Hyden B.L."/>
            <person name="Feng K."/>
            <person name="Yates T."/>
            <person name="Jawdy S."/>
            <person name="Smart L.B."/>
            <person name="Muchero W."/>
        </authorList>
    </citation>
    <scope>NUCLEOTIDE SEQUENCE</scope>
    <source>
        <tissue evidence="6">Shoot tip</tissue>
    </source>
</reference>
<evidence type="ECO:0000256" key="4">
    <source>
        <dbReference type="RuleBase" id="RU003682"/>
    </source>
</evidence>
<dbReference type="InterPro" id="IPR050295">
    <property type="entry name" value="Plant_2OG-oxidoreductases"/>
</dbReference>